<dbReference type="Proteomes" id="UP000322524">
    <property type="component" value="Unassembled WGS sequence"/>
</dbReference>
<protein>
    <submittedName>
        <fullName evidence="1">Uncharacterized protein</fullName>
    </submittedName>
</protein>
<sequence>MPVKFIVVILDDNKLANHLDHISRDIEREHFKIRYFSVGQAMVGLQFKGNRPTEVIDLTTVRDDDYDKKWRTHCVKPMIDHIERRRRRLYE</sequence>
<dbReference type="EMBL" id="VTEV01000015">
    <property type="protein sequence ID" value="TYS60488.1"/>
    <property type="molecule type" value="Genomic_DNA"/>
</dbReference>
<comment type="caution">
    <text evidence="1">The sequence shown here is derived from an EMBL/GenBank/DDBJ whole genome shotgun (WGS) entry which is preliminary data.</text>
</comment>
<name>A0A5D4SDU7_9BACI</name>
<evidence type="ECO:0000313" key="2">
    <source>
        <dbReference type="Proteomes" id="UP000322524"/>
    </source>
</evidence>
<evidence type="ECO:0000313" key="1">
    <source>
        <dbReference type="EMBL" id="TYS60488.1"/>
    </source>
</evidence>
<organism evidence="1 2">
    <name type="scientific">Sutcliffiella horikoshii</name>
    <dbReference type="NCBI Taxonomy" id="79883"/>
    <lineage>
        <taxon>Bacteria</taxon>
        <taxon>Bacillati</taxon>
        <taxon>Bacillota</taxon>
        <taxon>Bacilli</taxon>
        <taxon>Bacillales</taxon>
        <taxon>Bacillaceae</taxon>
        <taxon>Sutcliffiella</taxon>
    </lineage>
</organism>
<dbReference type="OrthoDB" id="9902720at2"/>
<reference evidence="1 2" key="1">
    <citation type="submission" date="2019-08" db="EMBL/GenBank/DDBJ databases">
        <title>Bacillus genomes from the desert of Cuatro Cienegas, Coahuila.</title>
        <authorList>
            <person name="Olmedo-Alvarez G."/>
        </authorList>
    </citation>
    <scope>NUCLEOTIDE SEQUENCE [LARGE SCALE GENOMIC DNA]</scope>
    <source>
        <strain evidence="1 2">CH28_1T</strain>
    </source>
</reference>
<proteinExistence type="predicted"/>
<dbReference type="RefSeq" id="WP_148990194.1">
    <property type="nucleotide sequence ID" value="NZ_VTEV01000015.1"/>
</dbReference>
<accession>A0A5D4SDU7</accession>
<dbReference type="AlphaFoldDB" id="A0A5D4SDU7"/>
<gene>
    <name evidence="1" type="ORF">FZC76_21700</name>
</gene>